<evidence type="ECO:0000256" key="1">
    <source>
        <dbReference type="SAM" id="MobiDB-lite"/>
    </source>
</evidence>
<dbReference type="Proteomes" id="UP000300879">
    <property type="component" value="Chromosome"/>
</dbReference>
<dbReference type="OrthoDB" id="2631586at2"/>
<evidence type="ECO:0008006" key="4">
    <source>
        <dbReference type="Google" id="ProtNLM"/>
    </source>
</evidence>
<evidence type="ECO:0000313" key="3">
    <source>
        <dbReference type="Proteomes" id="UP000300879"/>
    </source>
</evidence>
<dbReference type="KEGG" id="palo:E6C60_3996"/>
<feature type="compositionally biased region" description="Basic and acidic residues" evidence="1">
    <location>
        <begin position="13"/>
        <end position="26"/>
    </location>
</feature>
<dbReference type="RefSeq" id="WP_138227367.1">
    <property type="nucleotide sequence ID" value="NZ_CP040396.1"/>
</dbReference>
<sequence length="43" mass="4933">MESTRQFVNKMNENAEKARHNKENNGKRTPSAKLPTKQHGNNP</sequence>
<proteinExistence type="predicted"/>
<dbReference type="InterPro" id="IPR025097">
    <property type="entry name" value="DUF4023"/>
</dbReference>
<feature type="compositionally biased region" description="Polar residues" evidence="1">
    <location>
        <begin position="1"/>
        <end position="12"/>
    </location>
</feature>
<dbReference type="EMBL" id="CP040396">
    <property type="protein sequence ID" value="QCT04701.1"/>
    <property type="molecule type" value="Genomic_DNA"/>
</dbReference>
<gene>
    <name evidence="2" type="ORF">E6C60_3996</name>
</gene>
<organism evidence="2 3">
    <name type="scientific">Paenibacillus algicola</name>
    <dbReference type="NCBI Taxonomy" id="2565926"/>
    <lineage>
        <taxon>Bacteria</taxon>
        <taxon>Bacillati</taxon>
        <taxon>Bacillota</taxon>
        <taxon>Bacilli</taxon>
        <taxon>Bacillales</taxon>
        <taxon>Paenibacillaceae</taxon>
        <taxon>Paenibacillus</taxon>
    </lineage>
</organism>
<name>A0A4P8XS49_9BACL</name>
<accession>A0A4P8XS49</accession>
<protein>
    <recommendedName>
        <fullName evidence="4">DUF4023 domain-containing protein</fullName>
    </recommendedName>
</protein>
<feature type="region of interest" description="Disordered" evidence="1">
    <location>
        <begin position="1"/>
        <end position="43"/>
    </location>
</feature>
<evidence type="ECO:0000313" key="2">
    <source>
        <dbReference type="EMBL" id="QCT04701.1"/>
    </source>
</evidence>
<dbReference type="AlphaFoldDB" id="A0A4P8XS49"/>
<reference evidence="2 3" key="1">
    <citation type="submission" date="2019-05" db="EMBL/GenBank/DDBJ databases">
        <authorList>
            <person name="Chen C."/>
        </authorList>
    </citation>
    <scope>NUCLEOTIDE SEQUENCE [LARGE SCALE GENOMIC DNA]</scope>
    <source>
        <strain evidence="2 3">HB172198</strain>
    </source>
</reference>
<keyword evidence="3" id="KW-1185">Reference proteome</keyword>
<dbReference type="Pfam" id="PF13215">
    <property type="entry name" value="DUF4023"/>
    <property type="match status" value="1"/>
</dbReference>